<keyword evidence="5" id="KW-1185">Reference proteome</keyword>
<accession>A0ABN0NY57</accession>
<dbReference type="RefSeq" id="WP_021687568.1">
    <property type="nucleotide sequence ID" value="NZ_KI260567.1"/>
</dbReference>
<evidence type="ECO:0000256" key="2">
    <source>
        <dbReference type="ARBA" id="ARBA00023002"/>
    </source>
</evidence>
<name>A0ABN0NY57_TRELE</name>
<dbReference type="EMBL" id="AWVH01000033">
    <property type="protein sequence ID" value="ERJ92605.1"/>
    <property type="molecule type" value="Genomic_DNA"/>
</dbReference>
<gene>
    <name evidence="4" type="ORF">HMPREF9193_01363</name>
</gene>
<feature type="domain" description="Aldehyde oxidase/xanthine dehydrogenase a/b hammerhead" evidence="3">
    <location>
        <begin position="17"/>
        <end position="104"/>
    </location>
</feature>
<dbReference type="InterPro" id="IPR008274">
    <property type="entry name" value="AldOxase/xan_DH_MoCoBD1"/>
</dbReference>
<comment type="caution">
    <text evidence="4">The sequence shown here is derived from an EMBL/GenBank/DDBJ whole genome shotgun (WGS) entry which is preliminary data.</text>
</comment>
<dbReference type="InterPro" id="IPR000674">
    <property type="entry name" value="Ald_Oxase/Xan_DH_a/b"/>
</dbReference>
<sequence>MKSRSAAQKNKPKTKKSARFYSDSYADNMLYALLVRSPIPNGTIRSINYDSLPEGYALFSSRDIPKENNIRTFNTEFPVFASERVSYLGEPIGIIVGPDIDKLHCIRENLDIAATQAFKTTKKKEKSGEKDILASRSFSYGNFEQAWDKAHIKADKSYRLTLPFPSTSETDGAFCSFNGQKLSIHTPTRWESHLRRNISAVLGCAQADIELYKTPHPLNNTNSPWHNTALTVQCALASFLTERPVLLTLSRNEQLQYIERPLPVSIRHKTVLNSDGCITAASVYISVDAGAFNPFIRTLLDRLAVSCLNMYRTEHVTVEAYAYRSHTAAGAPSMQWADYHGFYAAEAQIQELSRLSGLNPAQIKLQNIEKPVKSAHKNFPFFFDTAAAVQVIQEVIRQSDFYRKYASYKLTGFNPAELFSPVPLRGIGIACAYEGSDFLGTDLNSMRRSLEVSMEKDGSAVIHADTSSETVQNIWKKTAAQILSIPVEAVSIESDAALFSEAEVPETLISNISVMTQLLKKCCHAIQKLRFRQPLPIKVKRSLTAPKKDIWDPDSFCGTPYYTVSWAAAAAEIELNPQTYTYTVRNIWLSIDGGNILHDSKAEAAVRQSIRRLFSCFEEFQNSPFPAVSVNFIPSGSEPKQIGDLVFNVLPAAITNAVSQALQSKNLSFPIKPKSLYDIAMGIKKIGEIDAHTDNHKR</sequence>
<dbReference type="Gene3D" id="3.30.365.10">
    <property type="entry name" value="Aldehyde oxidase/xanthine dehydrogenase, molybdopterin binding domain"/>
    <property type="match status" value="4"/>
</dbReference>
<proteinExistence type="predicted"/>
<dbReference type="InterPro" id="IPR036856">
    <property type="entry name" value="Ald_Oxase/Xan_DH_a/b_sf"/>
</dbReference>
<keyword evidence="1" id="KW-0500">Molybdenum</keyword>
<dbReference type="Proteomes" id="UP000016649">
    <property type="component" value="Unassembled WGS sequence"/>
</dbReference>
<evidence type="ECO:0000313" key="5">
    <source>
        <dbReference type="Proteomes" id="UP000016649"/>
    </source>
</evidence>
<dbReference type="Pfam" id="PF02738">
    <property type="entry name" value="MoCoBD_1"/>
    <property type="match status" value="1"/>
</dbReference>
<organism evidence="4 5">
    <name type="scientific">Treponema lecithinolyticum ATCC 700332</name>
    <dbReference type="NCBI Taxonomy" id="1321815"/>
    <lineage>
        <taxon>Bacteria</taxon>
        <taxon>Pseudomonadati</taxon>
        <taxon>Spirochaetota</taxon>
        <taxon>Spirochaetia</taxon>
        <taxon>Spirochaetales</taxon>
        <taxon>Treponemataceae</taxon>
        <taxon>Treponema</taxon>
    </lineage>
</organism>
<reference evidence="4 5" key="1">
    <citation type="submission" date="2013-08" db="EMBL/GenBank/DDBJ databases">
        <authorList>
            <person name="Weinstock G."/>
            <person name="Sodergren E."/>
            <person name="Wylie T."/>
            <person name="Fulton L."/>
            <person name="Fulton R."/>
            <person name="Fronick C."/>
            <person name="O'Laughlin M."/>
            <person name="Godfrey J."/>
            <person name="Miner T."/>
            <person name="Herter B."/>
            <person name="Appelbaum E."/>
            <person name="Cordes M."/>
            <person name="Lek S."/>
            <person name="Wollam A."/>
            <person name="Pepin K.H."/>
            <person name="Palsikar V.B."/>
            <person name="Mitreva M."/>
            <person name="Wilson R.K."/>
        </authorList>
    </citation>
    <scope>NUCLEOTIDE SEQUENCE [LARGE SCALE GENOMIC DNA]</scope>
    <source>
        <strain evidence="4 5">ATCC 700332</strain>
    </source>
</reference>
<dbReference type="InterPro" id="IPR016208">
    <property type="entry name" value="Ald_Oxase/xanthine_DH-like"/>
</dbReference>
<dbReference type="SMART" id="SM01008">
    <property type="entry name" value="Ald_Xan_dh_C"/>
    <property type="match status" value="1"/>
</dbReference>
<dbReference type="Pfam" id="PF01315">
    <property type="entry name" value="Ald_Xan_dh_C"/>
    <property type="match status" value="1"/>
</dbReference>
<dbReference type="PANTHER" id="PTHR11908:SF132">
    <property type="entry name" value="ALDEHYDE OXIDASE 1-RELATED"/>
    <property type="match status" value="1"/>
</dbReference>
<dbReference type="PANTHER" id="PTHR11908">
    <property type="entry name" value="XANTHINE DEHYDROGENASE"/>
    <property type="match status" value="1"/>
</dbReference>
<dbReference type="SUPFAM" id="SSF56003">
    <property type="entry name" value="Molybdenum cofactor-binding domain"/>
    <property type="match status" value="1"/>
</dbReference>
<keyword evidence="2" id="KW-0560">Oxidoreductase</keyword>
<dbReference type="InterPro" id="IPR037165">
    <property type="entry name" value="AldOxase/xan_DH_Mopterin-bd_sf"/>
</dbReference>
<evidence type="ECO:0000313" key="4">
    <source>
        <dbReference type="EMBL" id="ERJ92605.1"/>
    </source>
</evidence>
<evidence type="ECO:0000256" key="1">
    <source>
        <dbReference type="ARBA" id="ARBA00022505"/>
    </source>
</evidence>
<dbReference type="SUPFAM" id="SSF54665">
    <property type="entry name" value="CO dehydrogenase molybdoprotein N-domain-like"/>
    <property type="match status" value="1"/>
</dbReference>
<evidence type="ECO:0000259" key="3">
    <source>
        <dbReference type="SMART" id="SM01008"/>
    </source>
</evidence>
<protein>
    <submittedName>
        <fullName evidence="4">Aldehyde oxidase and xanthine dehydrogenase, molybdopterin binding domain protein</fullName>
    </submittedName>
</protein>
<dbReference type="Gene3D" id="3.90.1170.50">
    <property type="entry name" value="Aldehyde oxidase/xanthine dehydrogenase, a/b hammerhead"/>
    <property type="match status" value="1"/>
</dbReference>